<organism evidence="5 6">
    <name type="scientific">Kutzneria buriramensis</name>
    <dbReference type="NCBI Taxonomy" id="1045776"/>
    <lineage>
        <taxon>Bacteria</taxon>
        <taxon>Bacillati</taxon>
        <taxon>Actinomycetota</taxon>
        <taxon>Actinomycetes</taxon>
        <taxon>Pseudonocardiales</taxon>
        <taxon>Pseudonocardiaceae</taxon>
        <taxon>Kutzneria</taxon>
    </lineage>
</organism>
<dbReference type="GO" id="GO:0019346">
    <property type="term" value="P:transsulfuration"/>
    <property type="evidence" value="ECO:0007669"/>
    <property type="project" value="InterPro"/>
</dbReference>
<evidence type="ECO:0000313" key="5">
    <source>
        <dbReference type="EMBL" id="REH43579.1"/>
    </source>
</evidence>
<accession>A0A3E0HE87</accession>
<dbReference type="Proteomes" id="UP000256269">
    <property type="component" value="Unassembled WGS sequence"/>
</dbReference>
<evidence type="ECO:0000256" key="3">
    <source>
        <dbReference type="ARBA" id="ARBA00023239"/>
    </source>
</evidence>
<reference evidence="5 6" key="1">
    <citation type="submission" date="2018-08" db="EMBL/GenBank/DDBJ databases">
        <title>Genomic Encyclopedia of Archaeal and Bacterial Type Strains, Phase II (KMG-II): from individual species to whole genera.</title>
        <authorList>
            <person name="Goeker M."/>
        </authorList>
    </citation>
    <scope>NUCLEOTIDE SEQUENCE [LARGE SCALE GENOMIC DNA]</scope>
    <source>
        <strain evidence="5 6">DSM 45791</strain>
    </source>
</reference>
<dbReference type="InterPro" id="IPR015422">
    <property type="entry name" value="PyrdxlP-dep_Trfase_small"/>
</dbReference>
<keyword evidence="3" id="KW-0456">Lyase</keyword>
<protein>
    <submittedName>
        <fullName evidence="5">Cystathionine gamma-synthase</fullName>
    </submittedName>
</protein>
<dbReference type="Gene3D" id="3.90.1150.10">
    <property type="entry name" value="Aspartate Aminotransferase, domain 1"/>
    <property type="match status" value="1"/>
</dbReference>
<keyword evidence="2 4" id="KW-0663">Pyridoxal phosphate</keyword>
<evidence type="ECO:0000256" key="2">
    <source>
        <dbReference type="ARBA" id="ARBA00022898"/>
    </source>
</evidence>
<evidence type="ECO:0000313" key="6">
    <source>
        <dbReference type="Proteomes" id="UP000256269"/>
    </source>
</evidence>
<dbReference type="InterPro" id="IPR000277">
    <property type="entry name" value="Cys/Met-Metab_PyrdxlP-dep_enz"/>
</dbReference>
<dbReference type="SUPFAM" id="SSF53383">
    <property type="entry name" value="PLP-dependent transferases"/>
    <property type="match status" value="1"/>
</dbReference>
<dbReference type="InterPro" id="IPR015424">
    <property type="entry name" value="PyrdxlP-dep_Trfase"/>
</dbReference>
<dbReference type="AlphaFoldDB" id="A0A3E0HE87"/>
<dbReference type="GO" id="GO:0030170">
    <property type="term" value="F:pyridoxal phosphate binding"/>
    <property type="evidence" value="ECO:0007669"/>
    <property type="project" value="InterPro"/>
</dbReference>
<evidence type="ECO:0000256" key="1">
    <source>
        <dbReference type="ARBA" id="ARBA00001933"/>
    </source>
</evidence>
<keyword evidence="6" id="KW-1185">Reference proteome</keyword>
<gene>
    <name evidence="5" type="ORF">BCF44_109122</name>
</gene>
<evidence type="ECO:0000256" key="4">
    <source>
        <dbReference type="RuleBase" id="RU362118"/>
    </source>
</evidence>
<dbReference type="Pfam" id="PF01053">
    <property type="entry name" value="Cys_Met_Meta_PP"/>
    <property type="match status" value="1"/>
</dbReference>
<dbReference type="OrthoDB" id="3678770at2"/>
<dbReference type="EMBL" id="QUNO01000009">
    <property type="protein sequence ID" value="REH43579.1"/>
    <property type="molecule type" value="Genomic_DNA"/>
</dbReference>
<dbReference type="GO" id="GO:0047804">
    <property type="term" value="F:cysteine-S-conjugate beta-lyase activity"/>
    <property type="evidence" value="ECO:0007669"/>
    <property type="project" value="UniProtKB-ARBA"/>
</dbReference>
<dbReference type="GO" id="GO:0005737">
    <property type="term" value="C:cytoplasm"/>
    <property type="evidence" value="ECO:0007669"/>
    <property type="project" value="TreeGrafter"/>
</dbReference>
<proteinExistence type="inferred from homology"/>
<comment type="cofactor">
    <cofactor evidence="1 4">
        <name>pyridoxal 5'-phosphate</name>
        <dbReference type="ChEBI" id="CHEBI:597326"/>
    </cofactor>
</comment>
<comment type="caution">
    <text evidence="5">The sequence shown here is derived from an EMBL/GenBank/DDBJ whole genome shotgun (WGS) entry which is preliminary data.</text>
</comment>
<dbReference type="Gene3D" id="3.40.640.10">
    <property type="entry name" value="Type I PLP-dependent aspartate aminotransferase-like (Major domain)"/>
    <property type="match status" value="1"/>
</dbReference>
<dbReference type="PANTHER" id="PTHR11808:SF50">
    <property type="entry name" value="CYSTATHIONINE BETA-LYASE"/>
    <property type="match status" value="1"/>
</dbReference>
<sequence>MSEHAFAGLRVADPPPPWHSTVDTVAAERGVDLADHLARCSAELHLVHHELDEYLQYCRREHLLVADELLSDLAHAALVAATRVDTQACRLAHAPGPDCLALAESVLRFGLATLAYTRGAMEWCSPSYAQAHAVQFFAIRAQNSPTVNYERYEHHALHRVESQLLAMLDLSPDTHAVSATSSGVAAYSLIESFLLRKRLRPGDIVLTAPYLYFEAGEQLGTLPFVRVKQSDDYDVATLLADAERLQPRCVFVDPIANTAAQRMVDIPALLAGLRAVVRERTTVVIDGTMVSAGLPPELLTSDDRVEVLYYESCSKYAQLGLDSGMAGLVAYPVGLRDAFARQRRNTGTILYRHGTELFPRYHPASYRRRMARIAANALRMAMLLHADPRVRVAGRVHHPCLPGHPDATAAAGLRHTGGCVTFTCHDPARNTRASWDELFHRILTRAAAEGVHLTKGPSFGYGAPRVSAADAFDGEPPFLRLYVGDRGEQVAALADIIGAALAESFE</sequence>
<dbReference type="InterPro" id="IPR015421">
    <property type="entry name" value="PyrdxlP-dep_Trfase_major"/>
</dbReference>
<dbReference type="RefSeq" id="WP_147328631.1">
    <property type="nucleotide sequence ID" value="NZ_CP144375.1"/>
</dbReference>
<name>A0A3E0HE87_9PSEU</name>
<comment type="similarity">
    <text evidence="4">Belongs to the trans-sulfuration enzymes family.</text>
</comment>
<dbReference type="PANTHER" id="PTHR11808">
    <property type="entry name" value="TRANS-SULFURATION ENZYME FAMILY MEMBER"/>
    <property type="match status" value="1"/>
</dbReference>